<reference evidence="1 2" key="1">
    <citation type="submission" date="2015-05" db="EMBL/GenBank/DDBJ databases">
        <authorList>
            <person name="Wang D.B."/>
            <person name="Wang M."/>
        </authorList>
    </citation>
    <scope>NUCLEOTIDE SEQUENCE [LARGE SCALE GENOMIC DNA]</scope>
    <source>
        <strain evidence="1 2">IMCC 12053</strain>
    </source>
</reference>
<sequence length="55" mass="5522">MIRIATVLMALATLAACGANGEPTKPVISGKQTIGVNSNTGAYSSTQIGITFPAN</sequence>
<gene>
    <name evidence="1" type="ORF">IMCC12053_1309</name>
</gene>
<proteinExistence type="predicted"/>
<dbReference type="RefSeq" id="WP_169775305.1">
    <property type="nucleotide sequence ID" value="NZ_CP012023.1"/>
</dbReference>
<evidence type="ECO:0000313" key="2">
    <source>
        <dbReference type="Proteomes" id="UP000064920"/>
    </source>
</evidence>
<name>A0A0P0A459_9RHOB</name>
<dbReference type="STRING" id="1397108.IMCC12053_1309"/>
<dbReference type="KEGG" id="cmar:IMCC12053_1309"/>
<dbReference type="PATRIC" id="fig|1397108.4.peg.1341"/>
<dbReference type="AlphaFoldDB" id="A0A0P0A459"/>
<protein>
    <submittedName>
        <fullName evidence="1">Uncharacterized protein</fullName>
    </submittedName>
</protein>
<organism evidence="1 2">
    <name type="scientific">Celeribacter marinus</name>
    <dbReference type="NCBI Taxonomy" id="1397108"/>
    <lineage>
        <taxon>Bacteria</taxon>
        <taxon>Pseudomonadati</taxon>
        <taxon>Pseudomonadota</taxon>
        <taxon>Alphaproteobacteria</taxon>
        <taxon>Rhodobacterales</taxon>
        <taxon>Roseobacteraceae</taxon>
        <taxon>Celeribacter</taxon>
    </lineage>
</organism>
<evidence type="ECO:0000313" key="1">
    <source>
        <dbReference type="EMBL" id="ALI55257.1"/>
    </source>
</evidence>
<dbReference type="Proteomes" id="UP000064920">
    <property type="component" value="Chromosome"/>
</dbReference>
<accession>A0A0P0A459</accession>
<dbReference type="EMBL" id="CP012023">
    <property type="protein sequence ID" value="ALI55257.1"/>
    <property type="molecule type" value="Genomic_DNA"/>
</dbReference>
<dbReference type="PROSITE" id="PS51257">
    <property type="entry name" value="PROKAR_LIPOPROTEIN"/>
    <property type="match status" value="1"/>
</dbReference>
<keyword evidence="2" id="KW-1185">Reference proteome</keyword>